<keyword evidence="1" id="KW-0472">Membrane</keyword>
<dbReference type="PANTHER" id="PTHR30273">
    <property type="entry name" value="PERIPLASMIC SIGNAL SENSOR AND SIGMA FACTOR ACTIVATOR FECR-RELATED"/>
    <property type="match status" value="1"/>
</dbReference>
<keyword evidence="5" id="KW-1185">Reference proteome</keyword>
<dbReference type="Pfam" id="PF16220">
    <property type="entry name" value="DUF4880"/>
    <property type="match status" value="1"/>
</dbReference>
<dbReference type="InterPro" id="IPR012373">
    <property type="entry name" value="Ferrdict_sens_TM"/>
</dbReference>
<keyword evidence="1" id="KW-1133">Transmembrane helix</keyword>
<protein>
    <submittedName>
        <fullName evidence="4">Sigma factor regulator FemR</fullName>
    </submittedName>
</protein>
<dbReference type="PANTHER" id="PTHR30273:SF2">
    <property type="entry name" value="PROTEIN FECR"/>
    <property type="match status" value="1"/>
</dbReference>
<proteinExistence type="predicted"/>
<evidence type="ECO:0000256" key="1">
    <source>
        <dbReference type="SAM" id="Phobius"/>
    </source>
</evidence>
<feature type="domain" description="FecR protein" evidence="2">
    <location>
        <begin position="125"/>
        <end position="217"/>
    </location>
</feature>
<feature type="transmembrane region" description="Helical" evidence="1">
    <location>
        <begin position="91"/>
        <end position="112"/>
    </location>
</feature>
<comment type="caution">
    <text evidence="4">The sequence shown here is derived from an EMBL/GenBank/DDBJ whole genome shotgun (WGS) entry which is preliminary data.</text>
</comment>
<sequence length="330" mass="36950">MSQFNVENELPDFDILEQAASWFAHLESAEATEEDHQRLKAWLSESPAHQRAWHYVEKISQRFSIIHQENQVNNTSNTLSKLQQHTLGRRALLRSLLFAAVVGGTGLVSWQYPPLSSMARAMRADFRTGIGEQKDIVLADGSHIWLNTDTAINIDYNQQQRHIELVQGEILIETAPDRQQRSFWVSSQQGQMQALGTRFNVYQQATETQLTVYEGRVAVKTKTQQHILAAGKQATFADTGELRLSNANIQQSAWITGVIVADQMTLAELVDQLGRYHRGHIGVSPDVATLAVVGSFPTQDQARVLSMLTASLPIKVRSLSPWWVSIVPAN</sequence>
<evidence type="ECO:0000313" key="4">
    <source>
        <dbReference type="EMBL" id="GLQ00542.1"/>
    </source>
</evidence>
<reference evidence="4" key="2">
    <citation type="submission" date="2023-01" db="EMBL/GenBank/DDBJ databases">
        <title>Draft genome sequence of Methylophaga thalassica strain NBRC 102424.</title>
        <authorList>
            <person name="Sun Q."/>
            <person name="Mori K."/>
        </authorList>
    </citation>
    <scope>NUCLEOTIDE SEQUENCE</scope>
    <source>
        <strain evidence="4">NBRC 102424</strain>
    </source>
</reference>
<dbReference type="RefSeq" id="WP_284723487.1">
    <property type="nucleotide sequence ID" value="NZ_BSND01000006.1"/>
</dbReference>
<dbReference type="Gene3D" id="2.60.120.1440">
    <property type="match status" value="1"/>
</dbReference>
<dbReference type="PIRSF" id="PIRSF018266">
    <property type="entry name" value="FecR"/>
    <property type="match status" value="1"/>
</dbReference>
<keyword evidence="1" id="KW-0812">Transmembrane</keyword>
<dbReference type="Proteomes" id="UP001161423">
    <property type="component" value="Unassembled WGS sequence"/>
</dbReference>
<evidence type="ECO:0000259" key="2">
    <source>
        <dbReference type="Pfam" id="PF04773"/>
    </source>
</evidence>
<feature type="domain" description="FecR N-terminal" evidence="3">
    <location>
        <begin position="17"/>
        <end position="58"/>
    </location>
</feature>
<evidence type="ECO:0000313" key="5">
    <source>
        <dbReference type="Proteomes" id="UP001161423"/>
    </source>
</evidence>
<dbReference type="InterPro" id="IPR032623">
    <property type="entry name" value="FecR_N"/>
</dbReference>
<organism evidence="4 5">
    <name type="scientific">Methylophaga thalassica</name>
    <dbReference type="NCBI Taxonomy" id="40223"/>
    <lineage>
        <taxon>Bacteria</taxon>
        <taxon>Pseudomonadati</taxon>
        <taxon>Pseudomonadota</taxon>
        <taxon>Gammaproteobacteria</taxon>
        <taxon>Thiotrichales</taxon>
        <taxon>Piscirickettsiaceae</taxon>
        <taxon>Methylophaga</taxon>
    </lineage>
</organism>
<name>A0ABQ5TWI6_9GAMM</name>
<gene>
    <name evidence="4" type="primary">femR_2</name>
    <name evidence="4" type="ORF">GCM10007891_23950</name>
</gene>
<accession>A0ABQ5TWI6</accession>
<dbReference type="Pfam" id="PF04773">
    <property type="entry name" value="FecR"/>
    <property type="match status" value="1"/>
</dbReference>
<dbReference type="InterPro" id="IPR006860">
    <property type="entry name" value="FecR"/>
</dbReference>
<evidence type="ECO:0000259" key="3">
    <source>
        <dbReference type="Pfam" id="PF16220"/>
    </source>
</evidence>
<dbReference type="EMBL" id="BSND01000006">
    <property type="protein sequence ID" value="GLQ00542.1"/>
    <property type="molecule type" value="Genomic_DNA"/>
</dbReference>
<reference evidence="4" key="1">
    <citation type="journal article" date="2014" name="Int. J. Syst. Evol. Microbiol.">
        <title>Complete genome of a new Firmicutes species belonging to the dominant human colonic microbiota ('Ruminococcus bicirculans') reveals two chromosomes and a selective capacity to utilize plant glucans.</title>
        <authorList>
            <consortium name="NISC Comparative Sequencing Program"/>
            <person name="Wegmann U."/>
            <person name="Louis P."/>
            <person name="Goesmann A."/>
            <person name="Henrissat B."/>
            <person name="Duncan S.H."/>
            <person name="Flint H.J."/>
        </authorList>
    </citation>
    <scope>NUCLEOTIDE SEQUENCE</scope>
    <source>
        <strain evidence="4">NBRC 102424</strain>
    </source>
</reference>